<dbReference type="AlphaFoldDB" id="A0ABD5LSY8"/>
<organism evidence="2">
    <name type="scientific">Proteus mirabilis</name>
    <dbReference type="NCBI Taxonomy" id="584"/>
    <lineage>
        <taxon>Bacteria</taxon>
        <taxon>Pseudomonadati</taxon>
        <taxon>Pseudomonadota</taxon>
        <taxon>Gammaproteobacteria</taxon>
        <taxon>Enterobacterales</taxon>
        <taxon>Morganellaceae</taxon>
        <taxon>Proteus</taxon>
    </lineage>
</organism>
<name>A0ABD5LSY8_PROMI</name>
<dbReference type="InterPro" id="IPR013686">
    <property type="entry name" value="Polypept-transport_assoc_ShlB"/>
</dbReference>
<proteinExistence type="predicted"/>
<evidence type="ECO:0000259" key="1">
    <source>
        <dbReference type="Pfam" id="PF08479"/>
    </source>
</evidence>
<accession>A0ABD5LSY8</accession>
<comment type="caution">
    <text evidence="2">The sequence shown here is derived from an EMBL/GenBank/DDBJ whole genome shotgun (WGS) entry which is preliminary data.</text>
</comment>
<dbReference type="EMBL" id="JADQCH020000001">
    <property type="protein sequence ID" value="MEY2344468.1"/>
    <property type="molecule type" value="Genomic_DNA"/>
</dbReference>
<protein>
    <recommendedName>
        <fullName evidence="1">Polypeptide-transport-associated ShlB-type domain-containing protein</fullName>
    </recommendedName>
</protein>
<sequence>MQHIIKSMTNAYIEKGYITSQAFIVDQDLKSSVNH</sequence>
<feature type="domain" description="Polypeptide-transport-associated ShlB-type" evidence="1">
    <location>
        <begin position="3"/>
        <end position="31"/>
    </location>
</feature>
<dbReference type="Pfam" id="PF08479">
    <property type="entry name" value="POTRA_2"/>
    <property type="match status" value="1"/>
</dbReference>
<reference evidence="2" key="1">
    <citation type="submission" date="2021-05" db="EMBL/GenBank/DDBJ databases">
        <title>First report of NDM-5 and VEB-6 producing Proteus mirabilis isolated from blood of a sepsis patient in Kolkata, India.</title>
        <authorList>
            <person name="Halder G."/>
            <person name="Chaudhuri B."/>
            <person name="Dutta S."/>
        </authorList>
    </citation>
    <scope>NUCLEOTIDE SEQUENCE [LARGE SCALE GENOMIC DNA]</scope>
    <source>
        <strain evidence="2">7049</strain>
    </source>
</reference>
<evidence type="ECO:0000313" key="2">
    <source>
        <dbReference type="EMBL" id="MEY2344468.1"/>
    </source>
</evidence>
<gene>
    <name evidence="2" type="ORF">I3679_011720</name>
</gene>
<dbReference type="Gene3D" id="3.10.20.310">
    <property type="entry name" value="membrane protein fhac"/>
    <property type="match status" value="1"/>
</dbReference>